<feature type="transmembrane region" description="Helical" evidence="2">
    <location>
        <begin position="37"/>
        <end position="56"/>
    </location>
</feature>
<keyword evidence="2" id="KW-0472">Membrane</keyword>
<feature type="compositionally biased region" description="Polar residues" evidence="1">
    <location>
        <begin position="1"/>
        <end position="10"/>
    </location>
</feature>
<feature type="region of interest" description="Disordered" evidence="1">
    <location>
        <begin position="1"/>
        <end position="21"/>
    </location>
</feature>
<evidence type="ECO:0000256" key="2">
    <source>
        <dbReference type="SAM" id="Phobius"/>
    </source>
</evidence>
<evidence type="ECO:0000313" key="4">
    <source>
        <dbReference type="Proteomes" id="UP000694501"/>
    </source>
</evidence>
<keyword evidence="2" id="KW-1133">Transmembrane helix</keyword>
<evidence type="ECO:0000313" key="3">
    <source>
        <dbReference type="EMBL" id="MBU7599610.1"/>
    </source>
</evidence>
<dbReference type="PANTHER" id="PTHR38441">
    <property type="entry name" value="INTEGRAL MEMBRANE PROTEIN-RELATED"/>
    <property type="match status" value="1"/>
</dbReference>
<dbReference type="Pfam" id="PF04341">
    <property type="entry name" value="DUF485"/>
    <property type="match status" value="1"/>
</dbReference>
<sequence length="133" mass="14850">MPTELPPQSRSPEDGGEPTPDIVMHTDPRFIELKRRLLRFVFPMSIAFFVWYLTYVVMSAYARDVMATEVFGRTNLALVFGLLQFFSTFGIAILYSRYAARRLDPLASELCEELTGGGEAGSKDSGNSTEARA</sequence>
<dbReference type="EMBL" id="JAELVF020000001">
    <property type="protein sequence ID" value="MBU7599610.1"/>
    <property type="molecule type" value="Genomic_DNA"/>
</dbReference>
<name>A0A949JJ41_9ACTN</name>
<dbReference type="InterPro" id="IPR007436">
    <property type="entry name" value="DUF485"/>
</dbReference>
<keyword evidence="4" id="KW-1185">Reference proteome</keyword>
<gene>
    <name evidence="3" type="ORF">JGS22_018780</name>
</gene>
<protein>
    <submittedName>
        <fullName evidence="3">DUF485 domain-containing protein</fullName>
    </submittedName>
</protein>
<accession>A0A949JJ41</accession>
<dbReference type="Proteomes" id="UP000694501">
    <property type="component" value="Unassembled WGS sequence"/>
</dbReference>
<dbReference type="PANTHER" id="PTHR38441:SF1">
    <property type="entry name" value="MEMBRANE PROTEIN"/>
    <property type="match status" value="1"/>
</dbReference>
<feature type="transmembrane region" description="Helical" evidence="2">
    <location>
        <begin position="76"/>
        <end position="95"/>
    </location>
</feature>
<organism evidence="3 4">
    <name type="scientific">Streptomyces tardus</name>
    <dbReference type="NCBI Taxonomy" id="2780544"/>
    <lineage>
        <taxon>Bacteria</taxon>
        <taxon>Bacillati</taxon>
        <taxon>Actinomycetota</taxon>
        <taxon>Actinomycetes</taxon>
        <taxon>Kitasatosporales</taxon>
        <taxon>Streptomycetaceae</taxon>
        <taxon>Streptomyces</taxon>
    </lineage>
</organism>
<reference evidence="3" key="1">
    <citation type="submission" date="2021-06" db="EMBL/GenBank/DDBJ databases">
        <title>Sequencing of actinobacteria type strains.</title>
        <authorList>
            <person name="Nguyen G.-S."/>
            <person name="Wentzel A."/>
        </authorList>
    </citation>
    <scope>NUCLEOTIDE SEQUENCE</scope>
    <source>
        <strain evidence="3">P38-E01</strain>
    </source>
</reference>
<dbReference type="AlphaFoldDB" id="A0A949JJ41"/>
<comment type="caution">
    <text evidence="3">The sequence shown here is derived from an EMBL/GenBank/DDBJ whole genome shotgun (WGS) entry which is preliminary data.</text>
</comment>
<evidence type="ECO:0000256" key="1">
    <source>
        <dbReference type="SAM" id="MobiDB-lite"/>
    </source>
</evidence>
<keyword evidence="2" id="KW-0812">Transmembrane</keyword>
<dbReference type="RefSeq" id="WP_211038973.1">
    <property type="nucleotide sequence ID" value="NZ_JAELVF020000001.1"/>
</dbReference>
<proteinExistence type="predicted"/>